<gene>
    <name evidence="2" type="ORF">EJ08DRAFT_20029</name>
</gene>
<evidence type="ECO:0000313" key="3">
    <source>
        <dbReference type="Proteomes" id="UP000800235"/>
    </source>
</evidence>
<evidence type="ECO:0000313" key="2">
    <source>
        <dbReference type="EMBL" id="KAF2433973.1"/>
    </source>
</evidence>
<protein>
    <recommendedName>
        <fullName evidence="4">Secreted protein</fullName>
    </recommendedName>
</protein>
<keyword evidence="1" id="KW-0732">Signal</keyword>
<evidence type="ECO:0008006" key="4">
    <source>
        <dbReference type="Google" id="ProtNLM"/>
    </source>
</evidence>
<keyword evidence="3" id="KW-1185">Reference proteome</keyword>
<feature type="signal peptide" evidence="1">
    <location>
        <begin position="1"/>
        <end position="19"/>
    </location>
</feature>
<dbReference type="EMBL" id="MU007018">
    <property type="protein sequence ID" value="KAF2433973.1"/>
    <property type="molecule type" value="Genomic_DNA"/>
</dbReference>
<accession>A0A9P4U2F8</accession>
<organism evidence="2 3">
    <name type="scientific">Tothia fuscella</name>
    <dbReference type="NCBI Taxonomy" id="1048955"/>
    <lineage>
        <taxon>Eukaryota</taxon>
        <taxon>Fungi</taxon>
        <taxon>Dikarya</taxon>
        <taxon>Ascomycota</taxon>
        <taxon>Pezizomycotina</taxon>
        <taxon>Dothideomycetes</taxon>
        <taxon>Pleosporomycetidae</taxon>
        <taxon>Venturiales</taxon>
        <taxon>Cylindrosympodiaceae</taxon>
        <taxon>Tothia</taxon>
    </lineage>
</organism>
<name>A0A9P4U2F8_9PEZI</name>
<proteinExistence type="predicted"/>
<reference evidence="2" key="1">
    <citation type="journal article" date="2020" name="Stud. Mycol.">
        <title>101 Dothideomycetes genomes: a test case for predicting lifestyles and emergence of pathogens.</title>
        <authorList>
            <person name="Haridas S."/>
            <person name="Albert R."/>
            <person name="Binder M."/>
            <person name="Bloem J."/>
            <person name="Labutti K."/>
            <person name="Salamov A."/>
            <person name="Andreopoulos B."/>
            <person name="Baker S."/>
            <person name="Barry K."/>
            <person name="Bills G."/>
            <person name="Bluhm B."/>
            <person name="Cannon C."/>
            <person name="Castanera R."/>
            <person name="Culley D."/>
            <person name="Daum C."/>
            <person name="Ezra D."/>
            <person name="Gonzalez J."/>
            <person name="Henrissat B."/>
            <person name="Kuo A."/>
            <person name="Liang C."/>
            <person name="Lipzen A."/>
            <person name="Lutzoni F."/>
            <person name="Magnuson J."/>
            <person name="Mondo S."/>
            <person name="Nolan M."/>
            <person name="Ohm R."/>
            <person name="Pangilinan J."/>
            <person name="Park H.-J."/>
            <person name="Ramirez L."/>
            <person name="Alfaro M."/>
            <person name="Sun H."/>
            <person name="Tritt A."/>
            <person name="Yoshinaga Y."/>
            <person name="Zwiers L.-H."/>
            <person name="Turgeon B."/>
            <person name="Goodwin S."/>
            <person name="Spatafora J."/>
            <person name="Crous P."/>
            <person name="Grigoriev I."/>
        </authorList>
    </citation>
    <scope>NUCLEOTIDE SEQUENCE</scope>
    <source>
        <strain evidence="2">CBS 130266</strain>
    </source>
</reference>
<evidence type="ECO:0000256" key="1">
    <source>
        <dbReference type="SAM" id="SignalP"/>
    </source>
</evidence>
<dbReference type="AlphaFoldDB" id="A0A9P4U2F8"/>
<feature type="chain" id="PRO_5040505318" description="Secreted protein" evidence="1">
    <location>
        <begin position="20"/>
        <end position="94"/>
    </location>
</feature>
<sequence length="94" mass="10534">MSGRVLGLALATIAGVATSMPSISYFLQQPRYPSYSSNVTCKNAYILTTSTRHSNLWTSLERRSRKETSKFPKRGSRSEHCAANFSIGKEYFFS</sequence>
<comment type="caution">
    <text evidence="2">The sequence shown here is derived from an EMBL/GenBank/DDBJ whole genome shotgun (WGS) entry which is preliminary data.</text>
</comment>
<dbReference type="Proteomes" id="UP000800235">
    <property type="component" value="Unassembled WGS sequence"/>
</dbReference>